<feature type="region of interest" description="Disordered" evidence="1">
    <location>
        <begin position="94"/>
        <end position="132"/>
    </location>
</feature>
<protein>
    <submittedName>
        <fullName evidence="2">Uncharacterized protein</fullName>
    </submittedName>
</protein>
<dbReference type="EMBL" id="CP108253">
    <property type="protein sequence ID" value="WTU42765.1"/>
    <property type="molecule type" value="Genomic_DNA"/>
</dbReference>
<name>A0AAU2H3U1_9ACTN</name>
<reference evidence="2" key="1">
    <citation type="submission" date="2022-10" db="EMBL/GenBank/DDBJ databases">
        <title>The complete genomes of actinobacterial strains from the NBC collection.</title>
        <authorList>
            <person name="Joergensen T.S."/>
            <person name="Alvarez Arevalo M."/>
            <person name="Sterndorff E.B."/>
            <person name="Faurdal D."/>
            <person name="Vuksanovic O."/>
            <person name="Mourched A.-S."/>
            <person name="Charusanti P."/>
            <person name="Shaw S."/>
            <person name="Blin K."/>
            <person name="Weber T."/>
        </authorList>
    </citation>
    <scope>NUCLEOTIDE SEQUENCE</scope>
    <source>
        <strain evidence="2">NBC_00060</strain>
    </source>
</reference>
<sequence>MSVWMACVWGLLGAGALEAHQLRGDIARVRNLPWRVRGELPLGPYLTALGLRLALGVGLAAGFGASGQAGGPVGVMAVGIAAPKVLEQLAGRRLAEVQSADEPLGPEPEPEPEPVAEPAAPPEVEGATGERN</sequence>
<evidence type="ECO:0000256" key="1">
    <source>
        <dbReference type="SAM" id="MobiDB-lite"/>
    </source>
</evidence>
<feature type="compositionally biased region" description="Low complexity" evidence="1">
    <location>
        <begin position="122"/>
        <end position="132"/>
    </location>
</feature>
<organism evidence="2">
    <name type="scientific">Streptomyces sp. NBC_00060</name>
    <dbReference type="NCBI Taxonomy" id="2975636"/>
    <lineage>
        <taxon>Bacteria</taxon>
        <taxon>Bacillati</taxon>
        <taxon>Actinomycetota</taxon>
        <taxon>Actinomycetes</taxon>
        <taxon>Kitasatosporales</taxon>
        <taxon>Streptomycetaceae</taxon>
        <taxon>Streptomyces</taxon>
    </lineage>
</organism>
<proteinExistence type="predicted"/>
<evidence type="ECO:0000313" key="2">
    <source>
        <dbReference type="EMBL" id="WTU42765.1"/>
    </source>
</evidence>
<dbReference type="AlphaFoldDB" id="A0AAU2H3U1"/>
<gene>
    <name evidence="2" type="ORF">OHV25_25910</name>
</gene>
<accession>A0AAU2H3U1</accession>